<dbReference type="GO" id="GO:0000149">
    <property type="term" value="F:SNARE binding"/>
    <property type="evidence" value="ECO:0007669"/>
    <property type="project" value="TreeGrafter"/>
</dbReference>
<feature type="region of interest" description="Disordered" evidence="8">
    <location>
        <begin position="160"/>
        <end position="201"/>
    </location>
</feature>
<dbReference type="SMART" id="SM00397">
    <property type="entry name" value="t_SNARE"/>
    <property type="match status" value="1"/>
</dbReference>
<keyword evidence="5 9" id="KW-1133">Transmembrane helix</keyword>
<comment type="similarity">
    <text evidence="2">Belongs to the syntaxin family.</text>
</comment>
<evidence type="ECO:0000256" key="3">
    <source>
        <dbReference type="ARBA" id="ARBA00022448"/>
    </source>
</evidence>
<protein>
    <submittedName>
        <fullName evidence="11">Syntaxin-5</fullName>
    </submittedName>
</protein>
<dbReference type="GO" id="GO:0005484">
    <property type="term" value="F:SNAP receptor activity"/>
    <property type="evidence" value="ECO:0007669"/>
    <property type="project" value="TreeGrafter"/>
</dbReference>
<name>A0A0L0DA77_THETB</name>
<feature type="transmembrane region" description="Helical" evidence="9">
    <location>
        <begin position="294"/>
        <end position="313"/>
    </location>
</feature>
<evidence type="ECO:0000313" key="11">
    <source>
        <dbReference type="EMBL" id="KNC48198.1"/>
    </source>
</evidence>
<dbReference type="Proteomes" id="UP000054408">
    <property type="component" value="Unassembled WGS sequence"/>
</dbReference>
<evidence type="ECO:0000256" key="9">
    <source>
        <dbReference type="SAM" id="Phobius"/>
    </source>
</evidence>
<feature type="domain" description="T-SNARE coiled-coil homology" evidence="10">
    <location>
        <begin position="222"/>
        <end position="284"/>
    </location>
</feature>
<evidence type="ECO:0000256" key="2">
    <source>
        <dbReference type="ARBA" id="ARBA00009063"/>
    </source>
</evidence>
<keyword evidence="7 9" id="KW-0472">Membrane</keyword>
<comment type="subcellular location">
    <subcellularLocation>
        <location evidence="1">Membrane</location>
        <topology evidence="1">Single-pass type IV membrane protein</topology>
    </subcellularLocation>
</comment>
<evidence type="ECO:0000256" key="5">
    <source>
        <dbReference type="ARBA" id="ARBA00022989"/>
    </source>
</evidence>
<dbReference type="GO" id="GO:0006886">
    <property type="term" value="P:intracellular protein transport"/>
    <property type="evidence" value="ECO:0007669"/>
    <property type="project" value="TreeGrafter"/>
</dbReference>
<evidence type="ECO:0000313" key="12">
    <source>
        <dbReference type="Proteomes" id="UP000054408"/>
    </source>
</evidence>
<keyword evidence="4 9" id="KW-0812">Transmembrane</keyword>
<dbReference type="OMA" id="EHNHNVV"/>
<evidence type="ECO:0000256" key="1">
    <source>
        <dbReference type="ARBA" id="ARBA00004211"/>
    </source>
</evidence>
<dbReference type="AlphaFoldDB" id="A0A0L0DA77"/>
<dbReference type="GO" id="GO:0031201">
    <property type="term" value="C:SNARE complex"/>
    <property type="evidence" value="ECO:0007669"/>
    <property type="project" value="TreeGrafter"/>
</dbReference>
<accession>A0A0L0DA77</accession>
<dbReference type="PANTHER" id="PTHR19957">
    <property type="entry name" value="SYNTAXIN"/>
    <property type="match status" value="1"/>
</dbReference>
<evidence type="ECO:0000259" key="10">
    <source>
        <dbReference type="PROSITE" id="PS50192"/>
    </source>
</evidence>
<dbReference type="EMBL" id="GL349450">
    <property type="protein sequence ID" value="KNC48198.1"/>
    <property type="molecule type" value="Genomic_DNA"/>
</dbReference>
<dbReference type="GeneID" id="25563970"/>
<keyword evidence="3" id="KW-0813">Transport</keyword>
<evidence type="ECO:0000256" key="7">
    <source>
        <dbReference type="ARBA" id="ARBA00023136"/>
    </source>
</evidence>
<gene>
    <name evidence="11" type="ORF">AMSG_04427</name>
</gene>
<dbReference type="InterPro" id="IPR010989">
    <property type="entry name" value="SNARE"/>
</dbReference>
<dbReference type="eggNOG" id="KOG0812">
    <property type="taxonomic scope" value="Eukaryota"/>
</dbReference>
<dbReference type="OrthoDB" id="421009at2759"/>
<dbReference type="InterPro" id="IPR000727">
    <property type="entry name" value="T_SNARE_dom"/>
</dbReference>
<evidence type="ECO:0000256" key="6">
    <source>
        <dbReference type="ARBA" id="ARBA00023054"/>
    </source>
</evidence>
<dbReference type="PANTHER" id="PTHR19957:SF3">
    <property type="entry name" value="SYNTAXIN-5"/>
    <property type="match status" value="1"/>
</dbReference>
<proteinExistence type="inferred from homology"/>
<dbReference type="InterPro" id="IPR045242">
    <property type="entry name" value="Syntaxin"/>
</dbReference>
<evidence type="ECO:0000256" key="8">
    <source>
        <dbReference type="SAM" id="MobiDB-lite"/>
    </source>
</evidence>
<keyword evidence="6" id="KW-0175">Coiled coil</keyword>
<dbReference type="Pfam" id="PF05739">
    <property type="entry name" value="SNARE"/>
    <property type="match status" value="1"/>
</dbReference>
<dbReference type="Gene3D" id="1.20.58.70">
    <property type="match status" value="1"/>
</dbReference>
<organism evidence="11 12">
    <name type="scientific">Thecamonas trahens ATCC 50062</name>
    <dbReference type="NCBI Taxonomy" id="461836"/>
    <lineage>
        <taxon>Eukaryota</taxon>
        <taxon>Apusozoa</taxon>
        <taxon>Apusomonadida</taxon>
        <taxon>Apusomonadidae</taxon>
        <taxon>Thecamonas</taxon>
    </lineage>
</organism>
<reference evidence="11 12" key="1">
    <citation type="submission" date="2010-05" db="EMBL/GenBank/DDBJ databases">
        <title>The Genome Sequence of Thecamonas trahens ATCC 50062.</title>
        <authorList>
            <consortium name="The Broad Institute Genome Sequencing Platform"/>
            <person name="Russ C."/>
            <person name="Cuomo C."/>
            <person name="Shea T."/>
            <person name="Young S.K."/>
            <person name="Zeng Q."/>
            <person name="Koehrsen M."/>
            <person name="Haas B."/>
            <person name="Borodovsky M."/>
            <person name="Guigo R."/>
            <person name="Alvarado L."/>
            <person name="Berlin A."/>
            <person name="Bochicchio J."/>
            <person name="Borenstein D."/>
            <person name="Chapman S."/>
            <person name="Chen Z."/>
            <person name="Freedman E."/>
            <person name="Gellesch M."/>
            <person name="Goldberg J."/>
            <person name="Griggs A."/>
            <person name="Gujja S."/>
            <person name="Heilman E."/>
            <person name="Heiman D."/>
            <person name="Hepburn T."/>
            <person name="Howarth C."/>
            <person name="Jen D."/>
            <person name="Larson L."/>
            <person name="Mehta T."/>
            <person name="Park D."/>
            <person name="Pearson M."/>
            <person name="Roberts A."/>
            <person name="Saif S."/>
            <person name="Shenoy N."/>
            <person name="Sisk P."/>
            <person name="Stolte C."/>
            <person name="Sykes S."/>
            <person name="Thomson T."/>
            <person name="Walk T."/>
            <person name="White J."/>
            <person name="Yandava C."/>
            <person name="Burger G."/>
            <person name="Gray M.W."/>
            <person name="Holland P.W.H."/>
            <person name="King N."/>
            <person name="Lang F.B.F."/>
            <person name="Roger A.J."/>
            <person name="Ruiz-Trillo I."/>
            <person name="Lander E."/>
            <person name="Nusbaum C."/>
        </authorList>
    </citation>
    <scope>NUCLEOTIDE SEQUENCE [LARGE SCALE GENOMIC DNA]</scope>
    <source>
        <strain evidence="11 12">ATCC 50062</strain>
    </source>
</reference>
<dbReference type="CDD" id="cd15844">
    <property type="entry name" value="SNARE_syntaxin5"/>
    <property type="match status" value="1"/>
</dbReference>
<dbReference type="PROSITE" id="PS50192">
    <property type="entry name" value="T_SNARE"/>
    <property type="match status" value="1"/>
</dbReference>
<sequence>MVAVSRMDEFRERVSYNMQQQPAGSAQDPLLGRKSQHSHFFHLSREIGQDIRRTTRELDELAKVAQKKTLFDDPTVQIQERTAAIKRTINELNAKIKNLQTLQAQQAAGGSASKQANSHSSNVVSLLKTKLAVTGQSLQSVLKSRNKIMLAQKERLEALHARPEPRARPASSLFGGAGAGSGRQSPAGFGAADDSEPHDAVAIDMSGSGQSQALATVMRSGSTYYQDRAAAVENLEGAIEDVAEMFSEFAVVLEQQREMVMRIDENVDAALGDVEIGQSELVKYYKSISSNRGLMFKIFLVLLAFVVFFVVFVA</sequence>
<dbReference type="GO" id="GO:0006906">
    <property type="term" value="P:vesicle fusion"/>
    <property type="evidence" value="ECO:0007669"/>
    <property type="project" value="TreeGrafter"/>
</dbReference>
<dbReference type="GO" id="GO:0000139">
    <property type="term" value="C:Golgi membrane"/>
    <property type="evidence" value="ECO:0007669"/>
    <property type="project" value="TreeGrafter"/>
</dbReference>
<evidence type="ECO:0000256" key="4">
    <source>
        <dbReference type="ARBA" id="ARBA00022692"/>
    </source>
</evidence>
<dbReference type="GO" id="GO:0048278">
    <property type="term" value="P:vesicle docking"/>
    <property type="evidence" value="ECO:0007669"/>
    <property type="project" value="TreeGrafter"/>
</dbReference>
<dbReference type="SUPFAM" id="SSF47661">
    <property type="entry name" value="t-snare proteins"/>
    <property type="match status" value="1"/>
</dbReference>
<dbReference type="RefSeq" id="XP_013758767.1">
    <property type="nucleotide sequence ID" value="XM_013903313.1"/>
</dbReference>
<dbReference type="GO" id="GO:0006888">
    <property type="term" value="P:endoplasmic reticulum to Golgi vesicle-mediated transport"/>
    <property type="evidence" value="ECO:0007669"/>
    <property type="project" value="TreeGrafter"/>
</dbReference>
<dbReference type="STRING" id="461836.A0A0L0DA77"/>
<keyword evidence="12" id="KW-1185">Reference proteome</keyword>